<dbReference type="InterPro" id="IPR016772">
    <property type="entry name" value="UCP020408"/>
</dbReference>
<evidence type="ECO:0000256" key="1">
    <source>
        <dbReference type="ARBA" id="ARBA00007189"/>
    </source>
</evidence>
<gene>
    <name evidence="2" type="ORF">AB8S09_08430</name>
</gene>
<dbReference type="RefSeq" id="WP_294180894.1">
    <property type="nucleotide sequence ID" value="NZ_JBGFFE010000010.1"/>
</dbReference>
<organism evidence="2 3">
    <name type="scientific">Clostridium lapidicellarium</name>
    <dbReference type="NCBI Taxonomy" id="3240931"/>
    <lineage>
        <taxon>Bacteria</taxon>
        <taxon>Bacillati</taxon>
        <taxon>Bacillota</taxon>
        <taxon>Clostridia</taxon>
        <taxon>Eubacteriales</taxon>
        <taxon>Clostridiaceae</taxon>
        <taxon>Clostridium</taxon>
    </lineage>
</organism>
<keyword evidence="3" id="KW-1185">Reference proteome</keyword>
<protein>
    <submittedName>
        <fullName evidence="2">DUF2325 domain-containing protein</fullName>
    </submittedName>
</protein>
<dbReference type="Pfam" id="PF10087">
    <property type="entry name" value="DUF2325"/>
    <property type="match status" value="1"/>
</dbReference>
<dbReference type="PIRSF" id="PIRSF020408">
    <property type="entry name" value="UCP020408"/>
    <property type="match status" value="1"/>
</dbReference>
<evidence type="ECO:0000313" key="3">
    <source>
        <dbReference type="Proteomes" id="UP001565220"/>
    </source>
</evidence>
<dbReference type="EMBL" id="JBGFFE010000010">
    <property type="protein sequence ID" value="MEY8763664.1"/>
    <property type="molecule type" value="Genomic_DNA"/>
</dbReference>
<accession>A0ABV4DWP0</accession>
<sequence>MSILVIGGDRLGNIKSKLKENGFNKIGHVSGRKKGDRKIKIPENTDLVLVLTDYIGHNISGIIKNQSKRSDVTIMFCRRSWSSMYKNIESYITGIKNP</sequence>
<evidence type="ECO:0000313" key="2">
    <source>
        <dbReference type="EMBL" id="MEY8763664.1"/>
    </source>
</evidence>
<comment type="caution">
    <text evidence="2">The sequence shown here is derived from an EMBL/GenBank/DDBJ whole genome shotgun (WGS) entry which is preliminary data.</text>
</comment>
<dbReference type="Proteomes" id="UP001565220">
    <property type="component" value="Unassembled WGS sequence"/>
</dbReference>
<name>A0ABV4DWP0_9CLOT</name>
<proteinExistence type="inferred from homology"/>
<reference evidence="2 3" key="1">
    <citation type="submission" date="2024-08" db="EMBL/GenBank/DDBJ databases">
        <title>Clostridium lapicellarii sp. nov., and Clostridium renhuaiense sp. nov., two species isolated from the mud in a fermentation cellar used for producing sauce-flavour Chinese liquors.</title>
        <authorList>
            <person name="Yang F."/>
            <person name="Wang H."/>
            <person name="Chen L.Q."/>
            <person name="Zhou N."/>
            <person name="Lu J.J."/>
            <person name="Pu X.X."/>
            <person name="Wan B."/>
            <person name="Wang L."/>
            <person name="Liu S.J."/>
        </authorList>
    </citation>
    <scope>NUCLEOTIDE SEQUENCE [LARGE SCALE GENOMIC DNA]</scope>
    <source>
        <strain evidence="2 3">MT-113</strain>
    </source>
</reference>
<comment type="similarity">
    <text evidence="1">Belongs to the UPF0751 family.</text>
</comment>